<dbReference type="Gene3D" id="3.40.50.2000">
    <property type="entry name" value="Glycogen Phosphorylase B"/>
    <property type="match status" value="2"/>
</dbReference>
<dbReference type="SUPFAM" id="SSF53756">
    <property type="entry name" value="UDP-Glycosyltransferase/glycogen phosphorylase"/>
    <property type="match status" value="1"/>
</dbReference>
<dbReference type="InterPro" id="IPR028098">
    <property type="entry name" value="Glyco_trans_4-like_N"/>
</dbReference>
<evidence type="ECO:0000313" key="3">
    <source>
        <dbReference type="EMBL" id="RKS91755.1"/>
    </source>
</evidence>
<gene>
    <name evidence="3" type="ORF">DFR51_1324</name>
    <name evidence="2" type="ORF">SmB9_23980</name>
</gene>
<dbReference type="InterPro" id="IPR050194">
    <property type="entry name" value="Glycosyltransferase_grp1"/>
</dbReference>
<reference evidence="3 5" key="2">
    <citation type="submission" date="2018-10" db="EMBL/GenBank/DDBJ databases">
        <title>Genomic Encyclopedia of Type Strains, Phase IV (KMG-IV): sequencing the most valuable type-strain genomes for metagenomic binning, comparative biology and taxonomic classification.</title>
        <authorList>
            <person name="Goeker M."/>
        </authorList>
    </citation>
    <scope>NUCLEOTIDE SEQUENCE [LARGE SCALE GENOMIC DNA]</scope>
    <source>
        <strain evidence="3 5">DSM 19791</strain>
    </source>
</reference>
<dbReference type="Pfam" id="PF13692">
    <property type="entry name" value="Glyco_trans_1_4"/>
    <property type="match status" value="1"/>
</dbReference>
<evidence type="ECO:0000259" key="1">
    <source>
        <dbReference type="Pfam" id="PF13579"/>
    </source>
</evidence>
<proteinExistence type="predicted"/>
<dbReference type="InterPro" id="IPR024004">
    <property type="entry name" value="PEP-CTERM/XrtA_GlycosylTrfase"/>
</dbReference>
<evidence type="ECO:0000313" key="2">
    <source>
        <dbReference type="EMBL" id="BBE34740.1"/>
    </source>
</evidence>
<dbReference type="EMBL" id="RBWX01000007">
    <property type="protein sequence ID" value="RKS91755.1"/>
    <property type="molecule type" value="Genomic_DNA"/>
</dbReference>
<protein>
    <submittedName>
        <fullName evidence="3">PEP-CTERM/exosortase A-associated glycosyltransferase</fullName>
    </submittedName>
</protein>
<name>A0AAD1D727_SPHMI</name>
<feature type="domain" description="Glycosyltransferase subfamily 4-like N-terminal" evidence="1">
    <location>
        <begin position="18"/>
        <end position="184"/>
    </location>
</feature>
<dbReference type="KEGG" id="smic:SmB9_23980"/>
<dbReference type="CDD" id="cd03794">
    <property type="entry name" value="GT4_WbuB-like"/>
    <property type="match status" value="1"/>
</dbReference>
<dbReference type="AlphaFoldDB" id="A0AAD1D727"/>
<dbReference type="EMBL" id="AP018711">
    <property type="protein sequence ID" value="BBE34740.1"/>
    <property type="molecule type" value="Genomic_DNA"/>
</dbReference>
<evidence type="ECO:0000313" key="5">
    <source>
        <dbReference type="Proteomes" id="UP000276029"/>
    </source>
</evidence>
<organism evidence="2 4">
    <name type="scientific">Sphingosinicella microcystinivorans</name>
    <dbReference type="NCBI Taxonomy" id="335406"/>
    <lineage>
        <taxon>Bacteria</taxon>
        <taxon>Pseudomonadati</taxon>
        <taxon>Pseudomonadota</taxon>
        <taxon>Alphaproteobacteria</taxon>
        <taxon>Sphingomonadales</taxon>
        <taxon>Sphingosinicellaceae</taxon>
        <taxon>Sphingosinicella</taxon>
    </lineage>
</organism>
<dbReference type="RefSeq" id="WP_170151752.1">
    <property type="nucleotide sequence ID" value="NZ_AP018711.1"/>
</dbReference>
<sequence length="397" mass="43405">MAIKPLHILDHSLPLHSGYTFRSRALIEGQRRLGWQPQMLTTPRHYAEGPDPETVDSLTFHRTRKSGPPLIGEISATAKRLDAVIEETKPDLLHAHSPVLTFAAAWGASRRHNLPLVYEIRAFWEDAAVGNGTGREGDLKYRLTKAAESWACSQADAVGAICKGLLGDLRTRGIDEAKLFEIPNAVDLAQFGDPLPRDTALATELGLEDAEVIGFLGSFYDYEGLDILIAAMPRLVAARPKAHLLLVGGGPMEASLRAAAAASPASDRIRFVGRVPHSEVDRYYSLVDVLAYPRKAMRLTELVTPLKPLEAMAQEKLVAASNVGGHRELIEDGVTGTLFAADDPDAAADALIGVLASRDTWPERRARAKTWVSAERNWDRSVAAYVPVYERLLSRAR</sequence>
<dbReference type="PANTHER" id="PTHR45947:SF3">
    <property type="entry name" value="SULFOQUINOVOSYL TRANSFERASE SQD2"/>
    <property type="match status" value="1"/>
</dbReference>
<keyword evidence="5" id="KW-1185">Reference proteome</keyword>
<reference evidence="2 4" key="1">
    <citation type="submission" date="2018-06" db="EMBL/GenBank/DDBJ databases">
        <title>Complete Genome Sequence of the Microcystin-Degrading Bacterium Sphingosinicella microcystinivorans Strain B-9.</title>
        <authorList>
            <person name="Jin H."/>
            <person name="Nishizawa T."/>
            <person name="Guo Y."/>
            <person name="Nishizawa A."/>
            <person name="Park H."/>
            <person name="Kato H."/>
            <person name="Tsuji K."/>
            <person name="Harada K."/>
        </authorList>
    </citation>
    <scope>NUCLEOTIDE SEQUENCE [LARGE SCALE GENOMIC DNA]</scope>
    <source>
        <strain evidence="2 4">B9</strain>
    </source>
</reference>
<dbReference type="Proteomes" id="UP000276029">
    <property type="component" value="Unassembled WGS sequence"/>
</dbReference>
<dbReference type="PANTHER" id="PTHR45947">
    <property type="entry name" value="SULFOQUINOVOSYL TRANSFERASE SQD2"/>
    <property type="match status" value="1"/>
</dbReference>
<accession>A0AAD1D727</accession>
<dbReference type="NCBIfam" id="TIGR04063">
    <property type="entry name" value="stp3"/>
    <property type="match status" value="1"/>
</dbReference>
<dbReference type="Pfam" id="PF13579">
    <property type="entry name" value="Glyco_trans_4_4"/>
    <property type="match status" value="1"/>
</dbReference>
<dbReference type="GO" id="GO:0016758">
    <property type="term" value="F:hexosyltransferase activity"/>
    <property type="evidence" value="ECO:0007669"/>
    <property type="project" value="TreeGrafter"/>
</dbReference>
<evidence type="ECO:0000313" key="4">
    <source>
        <dbReference type="Proteomes" id="UP000275727"/>
    </source>
</evidence>
<dbReference type="Proteomes" id="UP000275727">
    <property type="component" value="Chromosome"/>
</dbReference>